<reference evidence="1" key="1">
    <citation type="submission" date="2014-11" db="EMBL/GenBank/DDBJ databases">
        <authorList>
            <person name="Amaro Gonzalez C."/>
        </authorList>
    </citation>
    <scope>NUCLEOTIDE SEQUENCE</scope>
</reference>
<dbReference type="AlphaFoldDB" id="A0A0E9V571"/>
<evidence type="ECO:0000313" key="1">
    <source>
        <dbReference type="EMBL" id="JAH73234.1"/>
    </source>
</evidence>
<organism evidence="1">
    <name type="scientific">Anguilla anguilla</name>
    <name type="common">European freshwater eel</name>
    <name type="synonym">Muraena anguilla</name>
    <dbReference type="NCBI Taxonomy" id="7936"/>
    <lineage>
        <taxon>Eukaryota</taxon>
        <taxon>Metazoa</taxon>
        <taxon>Chordata</taxon>
        <taxon>Craniata</taxon>
        <taxon>Vertebrata</taxon>
        <taxon>Euteleostomi</taxon>
        <taxon>Actinopterygii</taxon>
        <taxon>Neopterygii</taxon>
        <taxon>Teleostei</taxon>
        <taxon>Anguilliformes</taxon>
        <taxon>Anguillidae</taxon>
        <taxon>Anguilla</taxon>
    </lineage>
</organism>
<sequence>MRPIVFLVFSTLIMVITLNNSEFPLFPLGLAQTRAEVI</sequence>
<proteinExistence type="predicted"/>
<protein>
    <submittedName>
        <fullName evidence="1">Uncharacterized protein</fullName>
    </submittedName>
</protein>
<dbReference type="EMBL" id="GBXM01035343">
    <property type="protein sequence ID" value="JAH73234.1"/>
    <property type="molecule type" value="Transcribed_RNA"/>
</dbReference>
<name>A0A0E9V571_ANGAN</name>
<reference evidence="1" key="2">
    <citation type="journal article" date="2015" name="Fish Shellfish Immunol.">
        <title>Early steps in the European eel (Anguilla anguilla)-Vibrio vulnificus interaction in the gills: Role of the RtxA13 toxin.</title>
        <authorList>
            <person name="Callol A."/>
            <person name="Pajuelo D."/>
            <person name="Ebbesson L."/>
            <person name="Teles M."/>
            <person name="MacKenzie S."/>
            <person name="Amaro C."/>
        </authorList>
    </citation>
    <scope>NUCLEOTIDE SEQUENCE</scope>
</reference>
<accession>A0A0E9V571</accession>